<dbReference type="AlphaFoldDB" id="A0A0E9UPQ2"/>
<protein>
    <submittedName>
        <fullName evidence="1">Uncharacterized protein</fullName>
    </submittedName>
</protein>
<reference evidence="1" key="1">
    <citation type="submission" date="2014-11" db="EMBL/GenBank/DDBJ databases">
        <authorList>
            <person name="Amaro Gonzalez C."/>
        </authorList>
    </citation>
    <scope>NUCLEOTIDE SEQUENCE</scope>
</reference>
<dbReference type="EMBL" id="GBXM01041639">
    <property type="protein sequence ID" value="JAH66938.1"/>
    <property type="molecule type" value="Transcribed_RNA"/>
</dbReference>
<accession>A0A0E9UPQ2</accession>
<dbReference type="EMBL" id="GBXM01033691">
    <property type="protein sequence ID" value="JAH74886.1"/>
    <property type="molecule type" value="Transcribed_RNA"/>
</dbReference>
<name>A0A0E9UPQ2_ANGAN</name>
<organism evidence="1">
    <name type="scientific">Anguilla anguilla</name>
    <name type="common">European freshwater eel</name>
    <name type="synonym">Muraena anguilla</name>
    <dbReference type="NCBI Taxonomy" id="7936"/>
    <lineage>
        <taxon>Eukaryota</taxon>
        <taxon>Metazoa</taxon>
        <taxon>Chordata</taxon>
        <taxon>Craniata</taxon>
        <taxon>Vertebrata</taxon>
        <taxon>Euteleostomi</taxon>
        <taxon>Actinopterygii</taxon>
        <taxon>Neopterygii</taxon>
        <taxon>Teleostei</taxon>
        <taxon>Anguilliformes</taxon>
        <taxon>Anguillidae</taxon>
        <taxon>Anguilla</taxon>
    </lineage>
</organism>
<evidence type="ECO:0000313" key="1">
    <source>
        <dbReference type="EMBL" id="JAH66938.1"/>
    </source>
</evidence>
<reference evidence="1" key="2">
    <citation type="journal article" date="2015" name="Fish Shellfish Immunol.">
        <title>Early steps in the European eel (Anguilla anguilla)-Vibrio vulnificus interaction in the gills: Role of the RtxA13 toxin.</title>
        <authorList>
            <person name="Callol A."/>
            <person name="Pajuelo D."/>
            <person name="Ebbesson L."/>
            <person name="Teles M."/>
            <person name="MacKenzie S."/>
            <person name="Amaro C."/>
        </authorList>
    </citation>
    <scope>NUCLEOTIDE SEQUENCE</scope>
</reference>
<proteinExistence type="predicted"/>
<sequence length="28" mass="3425">MTVLWQNLTCKEMNSVQFPHDIYSYFTK</sequence>